<gene>
    <name evidence="3" type="ORF">EDD55_101170</name>
</gene>
<dbReference type="AlphaFoldDB" id="A0A4R3JFD0"/>
<dbReference type="SUPFAM" id="SSF89392">
    <property type="entry name" value="Prokaryotic lipoproteins and lipoprotein localization factors"/>
    <property type="match status" value="1"/>
</dbReference>
<accession>A0A4R3JFD0</accession>
<keyword evidence="1" id="KW-0732">Signal</keyword>
<proteinExistence type="predicted"/>
<dbReference type="PANTHER" id="PTHR35869">
    <property type="entry name" value="OUTER-MEMBRANE LIPOPROTEIN CARRIER PROTEIN"/>
    <property type="match status" value="1"/>
</dbReference>
<dbReference type="EMBL" id="SLZW01000001">
    <property type="protein sequence ID" value="TCS64839.1"/>
    <property type="molecule type" value="Genomic_DNA"/>
</dbReference>
<dbReference type="Pfam" id="PF03548">
    <property type="entry name" value="LolA"/>
    <property type="match status" value="1"/>
</dbReference>
<name>A0A4R3JFD0_9PROT</name>
<evidence type="ECO:0000313" key="3">
    <source>
        <dbReference type="EMBL" id="TCS64839.1"/>
    </source>
</evidence>
<evidence type="ECO:0000256" key="2">
    <source>
        <dbReference type="SAM" id="Phobius"/>
    </source>
</evidence>
<keyword evidence="4" id="KW-1185">Reference proteome</keyword>
<keyword evidence="2" id="KW-0812">Transmembrane</keyword>
<keyword evidence="2" id="KW-0472">Membrane</keyword>
<keyword evidence="2" id="KW-1133">Transmembrane helix</keyword>
<organism evidence="3 4">
    <name type="scientific">Varunaivibrio sulfuroxidans</name>
    <dbReference type="NCBI Taxonomy" id="1773489"/>
    <lineage>
        <taxon>Bacteria</taxon>
        <taxon>Pseudomonadati</taxon>
        <taxon>Pseudomonadota</taxon>
        <taxon>Alphaproteobacteria</taxon>
        <taxon>Rhodospirillales</taxon>
        <taxon>Magnetovibrionaceae</taxon>
        <taxon>Varunaivibrio</taxon>
    </lineage>
</organism>
<evidence type="ECO:0000313" key="4">
    <source>
        <dbReference type="Proteomes" id="UP000295304"/>
    </source>
</evidence>
<evidence type="ECO:0000256" key="1">
    <source>
        <dbReference type="ARBA" id="ARBA00022729"/>
    </source>
</evidence>
<dbReference type="InterPro" id="IPR029046">
    <property type="entry name" value="LolA/LolB/LppX"/>
</dbReference>
<feature type="transmembrane region" description="Helical" evidence="2">
    <location>
        <begin position="14"/>
        <end position="36"/>
    </location>
</feature>
<dbReference type="Proteomes" id="UP000295304">
    <property type="component" value="Unassembled WGS sequence"/>
</dbReference>
<dbReference type="CDD" id="cd16325">
    <property type="entry name" value="LolA"/>
    <property type="match status" value="1"/>
</dbReference>
<dbReference type="InterPro" id="IPR004564">
    <property type="entry name" value="OM_lipoprot_carrier_LolA-like"/>
</dbReference>
<comment type="caution">
    <text evidence="3">The sequence shown here is derived from an EMBL/GenBank/DDBJ whole genome shotgun (WGS) entry which is preliminary data.</text>
</comment>
<keyword evidence="3" id="KW-0449">Lipoprotein</keyword>
<dbReference type="Gene3D" id="2.50.20.10">
    <property type="entry name" value="Lipoprotein localisation LolA/LolB/LppX"/>
    <property type="match status" value="1"/>
</dbReference>
<reference evidence="3 4" key="1">
    <citation type="submission" date="2019-03" db="EMBL/GenBank/DDBJ databases">
        <title>Genomic Encyclopedia of Type Strains, Phase IV (KMG-IV): sequencing the most valuable type-strain genomes for metagenomic binning, comparative biology and taxonomic classification.</title>
        <authorList>
            <person name="Goeker M."/>
        </authorList>
    </citation>
    <scope>NUCLEOTIDE SEQUENCE [LARGE SCALE GENOMIC DNA]</scope>
    <source>
        <strain evidence="3 4">DSM 101688</strain>
    </source>
</reference>
<protein>
    <submittedName>
        <fullName evidence="3">Outer membrane lipoprotein-sorting protein</fullName>
    </submittedName>
</protein>
<sequence length="239" mass="25773">MSVNTVPEIRKSPFVSWVVAAMLVIAAVVALAALLLPRTAAAATAPNGGAEPTLADLTPGDRSDIARIQTYLNNIHTLQAGFLQVSSQGGYSQGVISLSRPGKMRITYAPPVHVLIVADGRFLIYNDTELNQVSYVPIGSTAADILLNKNIKLTGGDLKIIDFVKADHVLRVSVVRKKDPLGGVLTLVFDDDPLTLRKWTIKDAQGILTTVSLQNARFGIPLDPKLFHFKAPLMSRPKD</sequence>
<dbReference type="PANTHER" id="PTHR35869:SF1">
    <property type="entry name" value="OUTER-MEMBRANE LIPOPROTEIN CARRIER PROTEIN"/>
    <property type="match status" value="1"/>
</dbReference>